<dbReference type="AlphaFoldDB" id="A0A6G0W121"/>
<dbReference type="GO" id="GO:0005657">
    <property type="term" value="C:replication fork"/>
    <property type="evidence" value="ECO:0007669"/>
    <property type="project" value="TreeGrafter"/>
</dbReference>
<protein>
    <recommendedName>
        <fullName evidence="3">ATP-dependent DNA helicase PIF1-like</fullName>
    </recommendedName>
</protein>
<comment type="caution">
    <text evidence="1">The sequence shown here is derived from an EMBL/GenBank/DDBJ whole genome shotgun (WGS) entry which is preliminary data.</text>
</comment>
<organism evidence="1 2">
    <name type="scientific">Aphis craccivora</name>
    <name type="common">Cowpea aphid</name>
    <dbReference type="NCBI Taxonomy" id="307492"/>
    <lineage>
        <taxon>Eukaryota</taxon>
        <taxon>Metazoa</taxon>
        <taxon>Ecdysozoa</taxon>
        <taxon>Arthropoda</taxon>
        <taxon>Hexapoda</taxon>
        <taxon>Insecta</taxon>
        <taxon>Pterygota</taxon>
        <taxon>Neoptera</taxon>
        <taxon>Paraneoptera</taxon>
        <taxon>Hemiptera</taxon>
        <taxon>Sternorrhyncha</taxon>
        <taxon>Aphidomorpha</taxon>
        <taxon>Aphidoidea</taxon>
        <taxon>Aphididae</taxon>
        <taxon>Aphidini</taxon>
        <taxon>Aphis</taxon>
        <taxon>Aphis</taxon>
    </lineage>
</organism>
<reference evidence="1 2" key="1">
    <citation type="submission" date="2019-08" db="EMBL/GenBank/DDBJ databases">
        <title>Whole genome of Aphis craccivora.</title>
        <authorList>
            <person name="Voronova N.V."/>
            <person name="Shulinski R.S."/>
            <person name="Bandarenka Y.V."/>
            <person name="Zhorov D.G."/>
            <person name="Warner D."/>
        </authorList>
    </citation>
    <scope>NUCLEOTIDE SEQUENCE [LARGE SCALE GENOMIC DNA]</scope>
    <source>
        <strain evidence="1">180601</strain>
        <tissue evidence="1">Whole Body</tissue>
    </source>
</reference>
<dbReference type="SUPFAM" id="SSF52540">
    <property type="entry name" value="P-loop containing nucleoside triphosphate hydrolases"/>
    <property type="match status" value="1"/>
</dbReference>
<evidence type="ECO:0000313" key="2">
    <source>
        <dbReference type="Proteomes" id="UP000478052"/>
    </source>
</evidence>
<dbReference type="InterPro" id="IPR027417">
    <property type="entry name" value="P-loop_NTPase"/>
</dbReference>
<evidence type="ECO:0000313" key="1">
    <source>
        <dbReference type="EMBL" id="KAF0718114.1"/>
    </source>
</evidence>
<dbReference type="Proteomes" id="UP000478052">
    <property type="component" value="Unassembled WGS sequence"/>
</dbReference>
<proteinExistence type="predicted"/>
<dbReference type="OrthoDB" id="272985at2759"/>
<keyword evidence="2" id="KW-1185">Reference proteome</keyword>
<name>A0A6G0W121_APHCR</name>
<dbReference type="PANTHER" id="PTHR23274:SF51">
    <property type="entry name" value="OS03G0423850 PROTEIN"/>
    <property type="match status" value="1"/>
</dbReference>
<evidence type="ECO:0008006" key="3">
    <source>
        <dbReference type="Google" id="ProtNLM"/>
    </source>
</evidence>
<dbReference type="EMBL" id="VUJU01009718">
    <property type="protein sequence ID" value="KAF0718114.1"/>
    <property type="molecule type" value="Genomic_DNA"/>
</dbReference>
<gene>
    <name evidence="1" type="ORF">FWK35_00029946</name>
</gene>
<accession>A0A6G0W121</accession>
<dbReference type="PANTHER" id="PTHR23274">
    <property type="entry name" value="DNA HELICASE-RELATED"/>
    <property type="match status" value="1"/>
</dbReference>
<dbReference type="GO" id="GO:0006260">
    <property type="term" value="P:DNA replication"/>
    <property type="evidence" value="ECO:0007669"/>
    <property type="project" value="TreeGrafter"/>
</dbReference>
<sequence length="178" mass="20169">MKFIGCHYFVNSYYPIILLSNLNPPRLCNCTRLVIQKLMINVIEASILNGKSRNVPIHLKRIQFPIRLAFAITINKSQGQKMSFFTIIQLYVACSQADKPSSLFVLVKDELTINIFNRLIMFVSVTVCSMPLSFINHNLTHFNKNSLKITYMAKQRLPGHSGGRRGVLGVHTPSEMIG</sequence>